<organism evidence="1">
    <name type="scientific">Anguilla anguilla</name>
    <name type="common">European freshwater eel</name>
    <name type="synonym">Muraena anguilla</name>
    <dbReference type="NCBI Taxonomy" id="7936"/>
    <lineage>
        <taxon>Eukaryota</taxon>
        <taxon>Metazoa</taxon>
        <taxon>Chordata</taxon>
        <taxon>Craniata</taxon>
        <taxon>Vertebrata</taxon>
        <taxon>Euteleostomi</taxon>
        <taxon>Actinopterygii</taxon>
        <taxon>Neopterygii</taxon>
        <taxon>Teleostei</taxon>
        <taxon>Anguilliformes</taxon>
        <taxon>Anguillidae</taxon>
        <taxon>Anguilla</taxon>
    </lineage>
</organism>
<name>A0A0E9TW70_ANGAN</name>
<protein>
    <submittedName>
        <fullName evidence="1">Uncharacterized protein</fullName>
    </submittedName>
</protein>
<proteinExistence type="predicted"/>
<dbReference type="EMBL" id="GBXM01050791">
    <property type="protein sequence ID" value="JAH57786.1"/>
    <property type="molecule type" value="Transcribed_RNA"/>
</dbReference>
<reference evidence="1" key="2">
    <citation type="journal article" date="2015" name="Fish Shellfish Immunol.">
        <title>Early steps in the European eel (Anguilla anguilla)-Vibrio vulnificus interaction in the gills: Role of the RtxA13 toxin.</title>
        <authorList>
            <person name="Callol A."/>
            <person name="Pajuelo D."/>
            <person name="Ebbesson L."/>
            <person name="Teles M."/>
            <person name="MacKenzie S."/>
            <person name="Amaro C."/>
        </authorList>
    </citation>
    <scope>NUCLEOTIDE SEQUENCE</scope>
</reference>
<dbReference type="AlphaFoldDB" id="A0A0E9TW70"/>
<accession>A0A0E9TW70</accession>
<sequence length="37" mass="4175">MNVVTIANASVTTHELDDVAYNMAQKRISDFFNAKRC</sequence>
<reference evidence="1" key="1">
    <citation type="submission" date="2014-11" db="EMBL/GenBank/DDBJ databases">
        <authorList>
            <person name="Amaro Gonzalez C."/>
        </authorList>
    </citation>
    <scope>NUCLEOTIDE SEQUENCE</scope>
</reference>
<evidence type="ECO:0000313" key="1">
    <source>
        <dbReference type="EMBL" id="JAH57786.1"/>
    </source>
</evidence>